<protein>
    <submittedName>
        <fullName evidence="3">Alpha/beta hydrolase</fullName>
    </submittedName>
</protein>
<proteinExistence type="predicted"/>
<name>A0A933L1L8_9HYPH</name>
<dbReference type="Gene3D" id="3.40.50.1820">
    <property type="entry name" value="alpha/beta hydrolase"/>
    <property type="match status" value="1"/>
</dbReference>
<dbReference type="Pfam" id="PF12697">
    <property type="entry name" value="Abhydrolase_6"/>
    <property type="match status" value="1"/>
</dbReference>
<dbReference type="EMBL" id="JACRAF010000030">
    <property type="protein sequence ID" value="MBI4922303.1"/>
    <property type="molecule type" value="Genomic_DNA"/>
</dbReference>
<dbReference type="Proteomes" id="UP000782610">
    <property type="component" value="Unassembled WGS sequence"/>
</dbReference>
<evidence type="ECO:0000259" key="2">
    <source>
        <dbReference type="Pfam" id="PF12697"/>
    </source>
</evidence>
<accession>A0A933L1L8</accession>
<feature type="domain" description="AB hydrolase-1" evidence="2">
    <location>
        <begin position="29"/>
        <end position="243"/>
    </location>
</feature>
<feature type="chain" id="PRO_5037120632" evidence="1">
    <location>
        <begin position="21"/>
        <end position="252"/>
    </location>
</feature>
<dbReference type="InterPro" id="IPR052897">
    <property type="entry name" value="Sec-Metab_Biosynth_Hydrolase"/>
</dbReference>
<sequence length="252" mass="25686">MSIKTAIAAAVIGTAGVVTAAVGQDAPSIVLVHGAWANGSSWAAVIPLLQQHGLHVVAVHNPASSFEADVAATRRVIDDQPGKVILVGHSYGGAIITEAGNSDKVTALVYVAAFAPAIGQSVNAIVGAAPAPPAWQGEIHADAQGWLTWSAAGMAKYFAPDIPPEAAALLAATQAPLFSGAFDGQVTAASYASKPSWYVIADNDQIIPPQLQQIFADGMKATTVHVASSHVPMISQPQVVADAIFAAVEGMQ</sequence>
<dbReference type="SUPFAM" id="SSF53474">
    <property type="entry name" value="alpha/beta-Hydrolases"/>
    <property type="match status" value="1"/>
</dbReference>
<reference evidence="3" key="1">
    <citation type="submission" date="2020-07" db="EMBL/GenBank/DDBJ databases">
        <title>Huge and variable diversity of episymbiotic CPR bacteria and DPANN archaea in groundwater ecosystems.</title>
        <authorList>
            <person name="He C.Y."/>
            <person name="Keren R."/>
            <person name="Whittaker M."/>
            <person name="Farag I.F."/>
            <person name="Doudna J."/>
            <person name="Cate J.H.D."/>
            <person name="Banfield J.F."/>
        </authorList>
    </citation>
    <scope>NUCLEOTIDE SEQUENCE</scope>
    <source>
        <strain evidence="3">NC_groundwater_1586_Pr3_B-0.1um_66_15</strain>
    </source>
</reference>
<keyword evidence="3" id="KW-0378">Hydrolase</keyword>
<dbReference type="InterPro" id="IPR029058">
    <property type="entry name" value="AB_hydrolase_fold"/>
</dbReference>
<dbReference type="AlphaFoldDB" id="A0A933L1L8"/>
<keyword evidence="1" id="KW-0732">Signal</keyword>
<organism evidence="3 4">
    <name type="scientific">Devosia nanyangense</name>
    <dbReference type="NCBI Taxonomy" id="1228055"/>
    <lineage>
        <taxon>Bacteria</taxon>
        <taxon>Pseudomonadati</taxon>
        <taxon>Pseudomonadota</taxon>
        <taxon>Alphaproteobacteria</taxon>
        <taxon>Hyphomicrobiales</taxon>
        <taxon>Devosiaceae</taxon>
        <taxon>Devosia</taxon>
    </lineage>
</organism>
<evidence type="ECO:0000313" key="3">
    <source>
        <dbReference type="EMBL" id="MBI4922303.1"/>
    </source>
</evidence>
<dbReference type="PANTHER" id="PTHR37017:SF11">
    <property type="entry name" value="ESTERASE_LIPASE_THIOESTERASE DOMAIN-CONTAINING PROTEIN"/>
    <property type="match status" value="1"/>
</dbReference>
<feature type="signal peptide" evidence="1">
    <location>
        <begin position="1"/>
        <end position="20"/>
    </location>
</feature>
<dbReference type="PANTHER" id="PTHR37017">
    <property type="entry name" value="AB HYDROLASE-1 DOMAIN-CONTAINING PROTEIN-RELATED"/>
    <property type="match status" value="1"/>
</dbReference>
<gene>
    <name evidence="3" type="ORF">HY834_11180</name>
</gene>
<comment type="caution">
    <text evidence="3">The sequence shown here is derived from an EMBL/GenBank/DDBJ whole genome shotgun (WGS) entry which is preliminary data.</text>
</comment>
<dbReference type="InterPro" id="IPR000073">
    <property type="entry name" value="AB_hydrolase_1"/>
</dbReference>
<evidence type="ECO:0000313" key="4">
    <source>
        <dbReference type="Proteomes" id="UP000782610"/>
    </source>
</evidence>
<dbReference type="GO" id="GO:0016787">
    <property type="term" value="F:hydrolase activity"/>
    <property type="evidence" value="ECO:0007669"/>
    <property type="project" value="UniProtKB-KW"/>
</dbReference>
<evidence type="ECO:0000256" key="1">
    <source>
        <dbReference type="SAM" id="SignalP"/>
    </source>
</evidence>